<sequence length="363" mass="40290">MASFDEAKSPLTFLSIRAWARFKFHNDFDTLPPLQKIAFIDVDDMVFDRTVRRSLGRSEHKKLLLVGAHSPESDLEDNEVCAHIHADDDEVTLYYVEQLEEETYKLIPVASFGHVAFHPPFSEVGDDVERILAVIRFYFLAAGYLKELPRHKKAPKMFTKKFEQACRWIANGGEQPPALVASAVVGGQATQQPAMRAVNNGFPAINRESLARDESLAAADGPQSASVLRSATRRQQPTPVKRERRSSTIGLGQPNTPKRRALADISSNIVCASKQPSLSEKSAAQAEVAVLKAQVSTLTAENIKLKEDMAMQGHAYRGLQLELDETKDDLADMEARMNAEQANYMHLRSEMTKIKEVVNGSGV</sequence>
<proteinExistence type="predicted"/>
<feature type="compositionally biased region" description="Polar residues" evidence="2">
    <location>
        <begin position="247"/>
        <end position="256"/>
    </location>
</feature>
<feature type="compositionally biased region" description="Polar residues" evidence="2">
    <location>
        <begin position="223"/>
        <end position="238"/>
    </location>
</feature>
<name>A0A8K0VZZ5_9PLEO</name>
<protein>
    <submittedName>
        <fullName evidence="3">Uncharacterized protein</fullName>
    </submittedName>
</protein>
<dbReference type="Proteomes" id="UP000813461">
    <property type="component" value="Unassembled WGS sequence"/>
</dbReference>
<gene>
    <name evidence="3" type="ORF">FB567DRAFT_578516</name>
</gene>
<accession>A0A8K0VZZ5</accession>
<reference evidence="3" key="1">
    <citation type="journal article" date="2021" name="Nat. Commun.">
        <title>Genetic determinants of endophytism in the Arabidopsis root mycobiome.</title>
        <authorList>
            <person name="Mesny F."/>
            <person name="Miyauchi S."/>
            <person name="Thiergart T."/>
            <person name="Pickel B."/>
            <person name="Atanasova L."/>
            <person name="Karlsson M."/>
            <person name="Huettel B."/>
            <person name="Barry K.W."/>
            <person name="Haridas S."/>
            <person name="Chen C."/>
            <person name="Bauer D."/>
            <person name="Andreopoulos W."/>
            <person name="Pangilinan J."/>
            <person name="LaButti K."/>
            <person name="Riley R."/>
            <person name="Lipzen A."/>
            <person name="Clum A."/>
            <person name="Drula E."/>
            <person name="Henrissat B."/>
            <person name="Kohler A."/>
            <person name="Grigoriev I.V."/>
            <person name="Martin F.M."/>
            <person name="Hacquard S."/>
        </authorList>
    </citation>
    <scope>NUCLEOTIDE SEQUENCE</scope>
    <source>
        <strain evidence="3">MPI-SDFR-AT-0120</strain>
    </source>
</reference>
<evidence type="ECO:0000313" key="3">
    <source>
        <dbReference type="EMBL" id="KAH7088689.1"/>
    </source>
</evidence>
<comment type="caution">
    <text evidence="3">The sequence shown here is derived from an EMBL/GenBank/DDBJ whole genome shotgun (WGS) entry which is preliminary data.</text>
</comment>
<keyword evidence="1" id="KW-0175">Coiled coil</keyword>
<feature type="coiled-coil region" evidence="1">
    <location>
        <begin position="281"/>
        <end position="350"/>
    </location>
</feature>
<evidence type="ECO:0000256" key="2">
    <source>
        <dbReference type="SAM" id="MobiDB-lite"/>
    </source>
</evidence>
<evidence type="ECO:0000313" key="4">
    <source>
        <dbReference type="Proteomes" id="UP000813461"/>
    </source>
</evidence>
<feature type="region of interest" description="Disordered" evidence="2">
    <location>
        <begin position="213"/>
        <end position="259"/>
    </location>
</feature>
<dbReference type="AlphaFoldDB" id="A0A8K0VZZ5"/>
<keyword evidence="4" id="KW-1185">Reference proteome</keyword>
<dbReference type="EMBL" id="JAGMVJ010000007">
    <property type="protein sequence ID" value="KAH7088689.1"/>
    <property type="molecule type" value="Genomic_DNA"/>
</dbReference>
<organism evidence="3 4">
    <name type="scientific">Paraphoma chrysanthemicola</name>
    <dbReference type="NCBI Taxonomy" id="798071"/>
    <lineage>
        <taxon>Eukaryota</taxon>
        <taxon>Fungi</taxon>
        <taxon>Dikarya</taxon>
        <taxon>Ascomycota</taxon>
        <taxon>Pezizomycotina</taxon>
        <taxon>Dothideomycetes</taxon>
        <taxon>Pleosporomycetidae</taxon>
        <taxon>Pleosporales</taxon>
        <taxon>Pleosporineae</taxon>
        <taxon>Phaeosphaeriaceae</taxon>
        <taxon>Paraphoma</taxon>
    </lineage>
</organism>
<evidence type="ECO:0000256" key="1">
    <source>
        <dbReference type="SAM" id="Coils"/>
    </source>
</evidence>
<dbReference type="OrthoDB" id="3711089at2759"/>